<accession>A0ABR4MV49</accession>
<reference evidence="1 2" key="1">
    <citation type="submission" date="2023-09" db="EMBL/GenBank/DDBJ databases">
        <title>Pangenome analysis of Batrachochytrium dendrobatidis and related Chytrids.</title>
        <authorList>
            <person name="Yacoub M.N."/>
            <person name="Stajich J.E."/>
            <person name="James T.Y."/>
        </authorList>
    </citation>
    <scope>NUCLEOTIDE SEQUENCE [LARGE SCALE GENOMIC DNA]</scope>
    <source>
        <strain evidence="1 2">JEL0888</strain>
    </source>
</reference>
<gene>
    <name evidence="1" type="ORF">HK105_209391</name>
</gene>
<evidence type="ECO:0000313" key="1">
    <source>
        <dbReference type="EMBL" id="KAL2911143.1"/>
    </source>
</evidence>
<keyword evidence="2" id="KW-1185">Reference proteome</keyword>
<evidence type="ECO:0000313" key="2">
    <source>
        <dbReference type="Proteomes" id="UP001527925"/>
    </source>
</evidence>
<comment type="caution">
    <text evidence="1">The sequence shown here is derived from an EMBL/GenBank/DDBJ whole genome shotgun (WGS) entry which is preliminary data.</text>
</comment>
<proteinExistence type="predicted"/>
<name>A0ABR4MV49_9FUNG</name>
<dbReference type="InterPro" id="IPR029146">
    <property type="entry name" value="Ten1_animal_plant"/>
</dbReference>
<dbReference type="PANTHER" id="PTHR33905">
    <property type="entry name" value="CST COMPLEX SUBUNIT TEN1"/>
    <property type="match status" value="1"/>
</dbReference>
<dbReference type="InterPro" id="IPR012340">
    <property type="entry name" value="NA-bd_OB-fold"/>
</dbReference>
<dbReference type="Proteomes" id="UP001527925">
    <property type="component" value="Unassembled WGS sequence"/>
</dbReference>
<protein>
    <submittedName>
        <fullName evidence="1">Uncharacterized protein</fullName>
    </submittedName>
</protein>
<dbReference type="Pfam" id="PF15490">
    <property type="entry name" value="Ten1_2"/>
    <property type="match status" value="1"/>
</dbReference>
<organism evidence="1 2">
    <name type="scientific">Polyrhizophydium stewartii</name>
    <dbReference type="NCBI Taxonomy" id="2732419"/>
    <lineage>
        <taxon>Eukaryota</taxon>
        <taxon>Fungi</taxon>
        <taxon>Fungi incertae sedis</taxon>
        <taxon>Chytridiomycota</taxon>
        <taxon>Chytridiomycota incertae sedis</taxon>
        <taxon>Chytridiomycetes</taxon>
        <taxon>Rhizophydiales</taxon>
        <taxon>Rhizophydiales incertae sedis</taxon>
        <taxon>Polyrhizophydium</taxon>
    </lineage>
</organism>
<dbReference type="Gene3D" id="2.40.50.140">
    <property type="entry name" value="Nucleic acid-binding proteins"/>
    <property type="match status" value="1"/>
</dbReference>
<dbReference type="EMBL" id="JADGIZ020000149">
    <property type="protein sequence ID" value="KAL2911143.1"/>
    <property type="molecule type" value="Genomic_DNA"/>
</dbReference>
<dbReference type="PANTHER" id="PTHR33905:SF1">
    <property type="entry name" value="CST COMPLEX SUBUNIT TEN1"/>
    <property type="match status" value="1"/>
</dbReference>
<sequence>MVQSARIVLLSELVGTQQQHAPQLLAGDTVRTLGRLRDLDVHTNTARIELDGNELLADTELLGVFDYRIGAMYQWLGELVEADAAGRRPLRLRARILRAATDLDVKLFEQALVLRRRLVGK</sequence>